<dbReference type="RefSeq" id="WP_369275894.1">
    <property type="nucleotide sequence ID" value="NZ_CP163432.1"/>
</dbReference>
<gene>
    <name evidence="1" type="ORF">AB5J55_43550</name>
</gene>
<dbReference type="AlphaFoldDB" id="A0AB39NC09"/>
<protein>
    <submittedName>
        <fullName evidence="1">Uncharacterized protein</fullName>
    </submittedName>
</protein>
<sequence>MGFIEAFAYVLSCEEQRRALYSDPHRVQAHFALTEAELETLLSASAVNVDITAELIRDKRWRLVTYVFPTVTRLLAAEGVNFNSKKYLSEVVPTVQKSDAAGLMTEATAFVEWLTLHPPNGIPAAIVDVADHELACFRLGANPRAAVAAREWRENQERESVDRKRPLGFEKSLLTASLTVRTDTYRWDVVEACQGGWADIGVQSIEPRATSILLQKVWPDVRPVISRIGAVTRSMIERSDGTCTGREIVRSVSTHASDERILETLRALVARGVLIPSRVLE</sequence>
<evidence type="ECO:0000313" key="1">
    <source>
        <dbReference type="EMBL" id="XDQ15970.1"/>
    </source>
</evidence>
<accession>A0AB39NC09</accession>
<name>A0AB39NC09_9ACTN</name>
<reference evidence="1" key="1">
    <citation type="submission" date="2024-07" db="EMBL/GenBank/DDBJ databases">
        <authorList>
            <person name="Yu S.T."/>
        </authorList>
    </citation>
    <scope>NUCLEOTIDE SEQUENCE</scope>
    <source>
        <strain evidence="1">R11</strain>
    </source>
</reference>
<proteinExistence type="predicted"/>
<organism evidence="1">
    <name type="scientific">Streptomyces sp. R11</name>
    <dbReference type="NCBI Taxonomy" id="3238625"/>
    <lineage>
        <taxon>Bacteria</taxon>
        <taxon>Bacillati</taxon>
        <taxon>Actinomycetota</taxon>
        <taxon>Actinomycetes</taxon>
        <taxon>Kitasatosporales</taxon>
        <taxon>Streptomycetaceae</taxon>
        <taxon>Streptomyces</taxon>
    </lineage>
</organism>
<dbReference type="EMBL" id="CP163432">
    <property type="protein sequence ID" value="XDQ15970.1"/>
    <property type="molecule type" value="Genomic_DNA"/>
</dbReference>